<comment type="caution">
    <text evidence="1">The sequence shown here is derived from an EMBL/GenBank/DDBJ whole genome shotgun (WGS) entry which is preliminary data.</text>
</comment>
<evidence type="ECO:0008006" key="3">
    <source>
        <dbReference type="Google" id="ProtNLM"/>
    </source>
</evidence>
<gene>
    <name evidence="1" type="ORF">KO481_32740</name>
</gene>
<accession>A0ABS6B7I5</accession>
<dbReference type="RefSeq" id="WP_215922364.1">
    <property type="nucleotide sequence ID" value="NZ_JAHKNI010000014.1"/>
</dbReference>
<keyword evidence="2" id="KW-1185">Reference proteome</keyword>
<evidence type="ECO:0000313" key="1">
    <source>
        <dbReference type="EMBL" id="MBU3066273.1"/>
    </source>
</evidence>
<proteinExistence type="predicted"/>
<sequence length="54" mass="5914">MTIAGKNSPDWMQRSGTDQAAAIPGGQARLLDGYDHWIPAEAITPMLIDIFRTN</sequence>
<name>A0ABS6B7I5_9NOCA</name>
<evidence type="ECO:0000313" key="2">
    <source>
        <dbReference type="Proteomes" id="UP000733379"/>
    </source>
</evidence>
<reference evidence="1 2" key="1">
    <citation type="submission" date="2021-06" db="EMBL/GenBank/DDBJ databases">
        <title>Actinomycetes sequencing.</title>
        <authorList>
            <person name="Shan Q."/>
        </authorList>
    </citation>
    <scope>NUCLEOTIDE SEQUENCE [LARGE SCALE GENOMIC DNA]</scope>
    <source>
        <strain evidence="1 2">NEAU-G5</strain>
    </source>
</reference>
<dbReference type="EMBL" id="JAHKNI010000014">
    <property type="protein sequence ID" value="MBU3066273.1"/>
    <property type="molecule type" value="Genomic_DNA"/>
</dbReference>
<dbReference type="Proteomes" id="UP000733379">
    <property type="component" value="Unassembled WGS sequence"/>
</dbReference>
<protein>
    <recommendedName>
        <fullName evidence="3">Alpha/beta hydrolase</fullName>
    </recommendedName>
</protein>
<organism evidence="1 2">
    <name type="scientific">Nocardia albiluteola</name>
    <dbReference type="NCBI Taxonomy" id="2842303"/>
    <lineage>
        <taxon>Bacteria</taxon>
        <taxon>Bacillati</taxon>
        <taxon>Actinomycetota</taxon>
        <taxon>Actinomycetes</taxon>
        <taxon>Mycobacteriales</taxon>
        <taxon>Nocardiaceae</taxon>
        <taxon>Nocardia</taxon>
    </lineage>
</organism>